<proteinExistence type="inferred from homology"/>
<keyword evidence="13" id="KW-0998">Cell outer membrane</keyword>
<evidence type="ECO:0000259" key="17">
    <source>
        <dbReference type="Pfam" id="PF10531"/>
    </source>
</evidence>
<feature type="domain" description="Soluble ligand binding" evidence="17">
    <location>
        <begin position="257"/>
        <end position="306"/>
    </location>
</feature>
<comment type="subcellular location">
    <subcellularLocation>
        <location evidence="1">Cell outer membrane</location>
        <topology evidence="1">Multi-pass membrane protein</topology>
    </subcellularLocation>
</comment>
<evidence type="ECO:0000256" key="12">
    <source>
        <dbReference type="ARBA" id="ARBA00023139"/>
    </source>
</evidence>
<keyword evidence="12" id="KW-0564">Palmitate</keyword>
<reference evidence="19" key="1">
    <citation type="submission" date="2020-10" db="EMBL/GenBank/DDBJ databases">
        <authorList>
            <person name="Castelo-Branco R."/>
            <person name="Eusebio N."/>
            <person name="Adriana R."/>
            <person name="Vieira A."/>
            <person name="Brugerolle De Fraissinette N."/>
            <person name="Rezende De Castro R."/>
            <person name="Schneider M.P."/>
            <person name="Vasconcelos V."/>
            <person name="Leao P.N."/>
        </authorList>
    </citation>
    <scope>NUCLEOTIDE SEQUENCE</scope>
    <source>
        <strain evidence="19">LEGE 07310</strain>
    </source>
</reference>
<dbReference type="PANTHER" id="PTHR33619">
    <property type="entry name" value="POLYSACCHARIDE EXPORT PROTEIN GFCE-RELATED"/>
    <property type="match status" value="1"/>
</dbReference>
<keyword evidence="7" id="KW-0732">Signal</keyword>
<evidence type="ECO:0000256" key="4">
    <source>
        <dbReference type="ARBA" id="ARBA00022452"/>
    </source>
</evidence>
<organism evidence="19 20">
    <name type="scientific">Vasconcelosia minhoensis LEGE 07310</name>
    <dbReference type="NCBI Taxonomy" id="915328"/>
    <lineage>
        <taxon>Bacteria</taxon>
        <taxon>Bacillati</taxon>
        <taxon>Cyanobacteriota</taxon>
        <taxon>Cyanophyceae</taxon>
        <taxon>Nodosilineales</taxon>
        <taxon>Cymatolegaceae</taxon>
        <taxon>Vasconcelosia</taxon>
        <taxon>Vasconcelosia minhoensis</taxon>
    </lineage>
</organism>
<evidence type="ECO:0000256" key="9">
    <source>
        <dbReference type="ARBA" id="ARBA00023065"/>
    </source>
</evidence>
<protein>
    <submittedName>
        <fullName evidence="19">SLBB domain-containing protein</fullName>
    </submittedName>
</protein>
<evidence type="ECO:0000256" key="14">
    <source>
        <dbReference type="ARBA" id="ARBA00023288"/>
    </source>
</evidence>
<evidence type="ECO:0000256" key="15">
    <source>
        <dbReference type="SAM" id="MobiDB-lite"/>
    </source>
</evidence>
<keyword evidence="6" id="KW-0812">Transmembrane</keyword>
<evidence type="ECO:0000256" key="10">
    <source>
        <dbReference type="ARBA" id="ARBA00023114"/>
    </source>
</evidence>
<evidence type="ECO:0000259" key="18">
    <source>
        <dbReference type="Pfam" id="PF22461"/>
    </source>
</evidence>
<evidence type="ECO:0000313" key="19">
    <source>
        <dbReference type="EMBL" id="MBE9076318.1"/>
    </source>
</evidence>
<dbReference type="GO" id="GO:0009279">
    <property type="term" value="C:cell outer membrane"/>
    <property type="evidence" value="ECO:0007669"/>
    <property type="project" value="UniProtKB-SubCell"/>
</dbReference>
<evidence type="ECO:0000256" key="8">
    <source>
        <dbReference type="ARBA" id="ARBA00023047"/>
    </source>
</evidence>
<comment type="similarity">
    <text evidence="2">Belongs to the BexD/CtrA/VexA family.</text>
</comment>
<feature type="domain" description="Polysaccharide export protein N-terminal" evidence="16">
    <location>
        <begin position="63"/>
        <end position="135"/>
    </location>
</feature>
<keyword evidence="9" id="KW-0406">Ion transport</keyword>
<keyword evidence="10" id="KW-0626">Porin</keyword>
<keyword evidence="8" id="KW-0625">Polysaccharide transport</keyword>
<accession>A0A8J7AF50</accession>
<dbReference type="Proteomes" id="UP000636505">
    <property type="component" value="Unassembled WGS sequence"/>
</dbReference>
<evidence type="ECO:0000256" key="3">
    <source>
        <dbReference type="ARBA" id="ARBA00022448"/>
    </source>
</evidence>
<dbReference type="Pfam" id="PF22461">
    <property type="entry name" value="SLBB_2"/>
    <property type="match status" value="1"/>
</dbReference>
<feature type="region of interest" description="Disordered" evidence="15">
    <location>
        <begin position="19"/>
        <end position="44"/>
    </location>
</feature>
<dbReference type="Pfam" id="PF10531">
    <property type="entry name" value="SLBB"/>
    <property type="match status" value="1"/>
</dbReference>
<evidence type="ECO:0000256" key="7">
    <source>
        <dbReference type="ARBA" id="ARBA00022729"/>
    </source>
</evidence>
<keyword evidence="5" id="KW-0762">Sugar transport</keyword>
<dbReference type="GO" id="GO:0015288">
    <property type="term" value="F:porin activity"/>
    <property type="evidence" value="ECO:0007669"/>
    <property type="project" value="UniProtKB-KW"/>
</dbReference>
<dbReference type="AlphaFoldDB" id="A0A8J7AF50"/>
<evidence type="ECO:0000313" key="20">
    <source>
        <dbReference type="Proteomes" id="UP000636505"/>
    </source>
</evidence>
<dbReference type="Gene3D" id="3.30.1950.10">
    <property type="entry name" value="wza like domain"/>
    <property type="match status" value="1"/>
</dbReference>
<keyword evidence="3" id="KW-0813">Transport</keyword>
<comment type="caution">
    <text evidence="19">The sequence shown here is derived from an EMBL/GenBank/DDBJ whole genome shotgun (WGS) entry which is preliminary data.</text>
</comment>
<evidence type="ECO:0000256" key="13">
    <source>
        <dbReference type="ARBA" id="ARBA00023237"/>
    </source>
</evidence>
<dbReference type="EMBL" id="JADEXG010000005">
    <property type="protein sequence ID" value="MBE9076318.1"/>
    <property type="molecule type" value="Genomic_DNA"/>
</dbReference>
<sequence>MVSGAGLLLAYPAQAQLPEINPGSSSGIDSEIDENGGLSPDVPAIPAANAEAQTSPLTPVFNDQGYVLGTGDRISINLLGIPDYSGEYQVLADGHINPPVIGPVAVGGMTVQQAKEEITQRYSVYVKRPVVTLSLLEARPVRIAIAGEVHRPGSYELNSTEEPGPATVTDVVQLAGGITQSANIREIQVFRTQPNRPGAAQLIDVNLWELLKTGDLSQDLALRDGDTVVIPTATALEASETAALASASFSPDVISINVVGEVESPGAVEVPPNTPLNQALLAAGGFTNRARTGTVELVRLNPDGTATQRTIEVDLAAGVNEENNPPLRPNDAVVVNRSGLARASDTTGAVLSPLFGILRLFSIF</sequence>
<evidence type="ECO:0000256" key="1">
    <source>
        <dbReference type="ARBA" id="ARBA00004571"/>
    </source>
</evidence>
<feature type="domain" description="SLBB" evidence="18">
    <location>
        <begin position="142"/>
        <end position="230"/>
    </location>
</feature>
<evidence type="ECO:0000256" key="5">
    <source>
        <dbReference type="ARBA" id="ARBA00022597"/>
    </source>
</evidence>
<dbReference type="InterPro" id="IPR054765">
    <property type="entry name" value="SLBB_dom"/>
</dbReference>
<dbReference type="RefSeq" id="WP_193904984.1">
    <property type="nucleotide sequence ID" value="NZ_JADEXG010000005.1"/>
</dbReference>
<dbReference type="Gene3D" id="3.10.560.10">
    <property type="entry name" value="Outer membrane lipoprotein wza domain like"/>
    <property type="match status" value="2"/>
</dbReference>
<dbReference type="GO" id="GO:0015159">
    <property type="term" value="F:polysaccharide transmembrane transporter activity"/>
    <property type="evidence" value="ECO:0007669"/>
    <property type="project" value="InterPro"/>
</dbReference>
<keyword evidence="14" id="KW-0449">Lipoprotein</keyword>
<dbReference type="InterPro" id="IPR049712">
    <property type="entry name" value="Poly_export"/>
</dbReference>
<gene>
    <name evidence="19" type="ORF">IQ241_03235</name>
</gene>
<keyword evidence="11" id="KW-0472">Membrane</keyword>
<dbReference type="InterPro" id="IPR003715">
    <property type="entry name" value="Poly_export_N"/>
</dbReference>
<evidence type="ECO:0000256" key="6">
    <source>
        <dbReference type="ARBA" id="ARBA00022692"/>
    </source>
</evidence>
<dbReference type="GO" id="GO:0046930">
    <property type="term" value="C:pore complex"/>
    <property type="evidence" value="ECO:0007669"/>
    <property type="project" value="UniProtKB-KW"/>
</dbReference>
<dbReference type="PANTHER" id="PTHR33619:SF3">
    <property type="entry name" value="POLYSACCHARIDE EXPORT PROTEIN GFCE-RELATED"/>
    <property type="match status" value="1"/>
</dbReference>
<dbReference type="Pfam" id="PF02563">
    <property type="entry name" value="Poly_export"/>
    <property type="match status" value="1"/>
</dbReference>
<keyword evidence="20" id="KW-1185">Reference proteome</keyword>
<evidence type="ECO:0000259" key="16">
    <source>
        <dbReference type="Pfam" id="PF02563"/>
    </source>
</evidence>
<evidence type="ECO:0000256" key="2">
    <source>
        <dbReference type="ARBA" id="ARBA00009450"/>
    </source>
</evidence>
<name>A0A8J7AF50_9CYAN</name>
<dbReference type="GO" id="GO:0006811">
    <property type="term" value="P:monoatomic ion transport"/>
    <property type="evidence" value="ECO:0007669"/>
    <property type="project" value="UniProtKB-KW"/>
</dbReference>
<dbReference type="InterPro" id="IPR019554">
    <property type="entry name" value="Soluble_ligand-bd"/>
</dbReference>
<keyword evidence="4" id="KW-1134">Transmembrane beta strand</keyword>
<evidence type="ECO:0000256" key="11">
    <source>
        <dbReference type="ARBA" id="ARBA00023136"/>
    </source>
</evidence>